<dbReference type="InterPro" id="IPR051617">
    <property type="entry name" value="UNC-93-like_regulator"/>
</dbReference>
<feature type="transmembrane region" description="Helical" evidence="6">
    <location>
        <begin position="215"/>
        <end position="235"/>
    </location>
</feature>
<evidence type="ECO:0000256" key="6">
    <source>
        <dbReference type="SAM" id="Phobius"/>
    </source>
</evidence>
<feature type="transmembrane region" description="Helical" evidence="6">
    <location>
        <begin position="144"/>
        <end position="163"/>
    </location>
</feature>
<keyword evidence="4 6" id="KW-0472">Membrane</keyword>
<feature type="transmembrane region" description="Helical" evidence="6">
    <location>
        <begin position="396"/>
        <end position="412"/>
    </location>
</feature>
<dbReference type="PANTHER" id="PTHR23294:SF55">
    <property type="entry name" value="TRANSPORTER, PUTATIVE (AFU_ORTHOLOGUE AFUA_1G17480)-RELATED"/>
    <property type="match status" value="1"/>
</dbReference>
<feature type="transmembrane region" description="Helical" evidence="6">
    <location>
        <begin position="354"/>
        <end position="375"/>
    </location>
</feature>
<dbReference type="SUPFAM" id="SSF103473">
    <property type="entry name" value="MFS general substrate transporter"/>
    <property type="match status" value="1"/>
</dbReference>
<dbReference type="GeneID" id="28900598"/>
<dbReference type="AlphaFoldDB" id="A0A164ZV63"/>
<evidence type="ECO:0000256" key="5">
    <source>
        <dbReference type="SAM" id="MobiDB-lite"/>
    </source>
</evidence>
<accession>A0A164ZV63</accession>
<dbReference type="OMA" id="FCYWLMG"/>
<evidence type="ECO:0000256" key="3">
    <source>
        <dbReference type="ARBA" id="ARBA00022989"/>
    </source>
</evidence>
<dbReference type="OrthoDB" id="196103at2759"/>
<feature type="transmembrane region" description="Helical" evidence="6">
    <location>
        <begin position="54"/>
        <end position="72"/>
    </location>
</feature>
<organism evidence="7 8">
    <name type="scientific">Xylona heveae (strain CBS 132557 / TC161)</name>
    <dbReference type="NCBI Taxonomy" id="1328760"/>
    <lineage>
        <taxon>Eukaryota</taxon>
        <taxon>Fungi</taxon>
        <taxon>Dikarya</taxon>
        <taxon>Ascomycota</taxon>
        <taxon>Pezizomycotina</taxon>
        <taxon>Xylonomycetes</taxon>
        <taxon>Xylonales</taxon>
        <taxon>Xylonaceae</taxon>
        <taxon>Xylona</taxon>
    </lineage>
</organism>
<dbReference type="PANTHER" id="PTHR23294">
    <property type="entry name" value="ET TRANSLATION PRODUCT-RELATED"/>
    <property type="match status" value="1"/>
</dbReference>
<feature type="transmembrane region" description="Helical" evidence="6">
    <location>
        <begin position="432"/>
        <end position="455"/>
    </location>
</feature>
<dbReference type="EMBL" id="KV407465">
    <property type="protein sequence ID" value="KZF19570.1"/>
    <property type="molecule type" value="Genomic_DNA"/>
</dbReference>
<feature type="compositionally biased region" description="Basic and acidic residues" evidence="5">
    <location>
        <begin position="1"/>
        <end position="25"/>
    </location>
</feature>
<dbReference type="GO" id="GO:0016020">
    <property type="term" value="C:membrane"/>
    <property type="evidence" value="ECO:0007669"/>
    <property type="project" value="UniProtKB-SubCell"/>
</dbReference>
<feature type="transmembrane region" description="Helical" evidence="6">
    <location>
        <begin position="92"/>
        <end position="112"/>
    </location>
</feature>
<comment type="subcellular location">
    <subcellularLocation>
        <location evidence="1">Membrane</location>
        <topology evidence="1">Multi-pass membrane protein</topology>
    </subcellularLocation>
</comment>
<protein>
    <submittedName>
        <fullName evidence="7">MFS general substrate transporter</fullName>
    </submittedName>
</protein>
<dbReference type="RefSeq" id="XP_018185125.1">
    <property type="nucleotide sequence ID" value="XM_018335461.1"/>
</dbReference>
<dbReference type="Pfam" id="PF07690">
    <property type="entry name" value="MFS_1"/>
    <property type="match status" value="1"/>
</dbReference>
<keyword evidence="8" id="KW-1185">Reference proteome</keyword>
<gene>
    <name evidence="7" type="ORF">L228DRAFT_270898</name>
</gene>
<dbReference type="Gene3D" id="1.20.1250.20">
    <property type="entry name" value="MFS general substrate transporter like domains"/>
    <property type="match status" value="1"/>
</dbReference>
<feature type="transmembrane region" description="Helical" evidence="6">
    <location>
        <begin position="467"/>
        <end position="485"/>
    </location>
</feature>
<feature type="region of interest" description="Disordered" evidence="5">
    <location>
        <begin position="500"/>
        <end position="545"/>
    </location>
</feature>
<dbReference type="InterPro" id="IPR036259">
    <property type="entry name" value="MFS_trans_sf"/>
</dbReference>
<sequence>MGIEEIRAADEKPEATVGHAADDVHSTTPDVEQGQAHDKPHGRRGRVASIYGHPWFQILLISLICFCCPGMYNALSGLGGSGQVDPTVAANANVALLSATAGTALFVVGPIFDLVGPRVCLLLGGWTYVLYSGSLLAFNYHSNGAFVIAAGAILGIGAAFLWVSQGAIMTTYVPESQKGRAIAVFWIIFNLGGGVGSLASFGLNYHSTSGTVSNATYIALMIIMAVGWGLGVFICSPSRVRSPQILECKPTEKSLRFMAKLAVKTISRYQVLCMLPLFFCANVFYSYQQNDVNGMNFDIRSRSLNGALYWIAQMFGGLVMGGLLDWSRVWPITLGPIKIGSSTSLILLNRRHRAIISWVFLFSTGMCIWGGGYAFQKWSDARLSRGLKQDIDFKSRKIYVGPMFLYIFYGAYDAFWQGFCYWLMGAQSNSPAVAAILVGAYKTFQSVGGAMAWRINALKKLPMTQLAMDWGLCIGALVIALPTVLSTTLTSKDTEYIRGVGVRDDDDERGEVGGGEHEGTAGLAGQGESGESADAEVPGPKQKRR</sequence>
<dbReference type="Proteomes" id="UP000076632">
    <property type="component" value="Unassembled WGS sequence"/>
</dbReference>
<feature type="transmembrane region" description="Helical" evidence="6">
    <location>
        <begin position="183"/>
        <end position="203"/>
    </location>
</feature>
<evidence type="ECO:0000256" key="2">
    <source>
        <dbReference type="ARBA" id="ARBA00022692"/>
    </source>
</evidence>
<feature type="region of interest" description="Disordered" evidence="5">
    <location>
        <begin position="1"/>
        <end position="43"/>
    </location>
</feature>
<dbReference type="GO" id="GO:0022857">
    <property type="term" value="F:transmembrane transporter activity"/>
    <property type="evidence" value="ECO:0007669"/>
    <property type="project" value="InterPro"/>
</dbReference>
<evidence type="ECO:0000256" key="4">
    <source>
        <dbReference type="ARBA" id="ARBA00023136"/>
    </source>
</evidence>
<evidence type="ECO:0000256" key="1">
    <source>
        <dbReference type="ARBA" id="ARBA00004141"/>
    </source>
</evidence>
<evidence type="ECO:0000313" key="8">
    <source>
        <dbReference type="Proteomes" id="UP000076632"/>
    </source>
</evidence>
<name>A0A164ZV63_XYLHT</name>
<keyword evidence="3 6" id="KW-1133">Transmembrane helix</keyword>
<feature type="transmembrane region" description="Helical" evidence="6">
    <location>
        <begin position="119"/>
        <end position="138"/>
    </location>
</feature>
<keyword evidence="2 6" id="KW-0812">Transmembrane</keyword>
<feature type="compositionally biased region" description="Basic and acidic residues" evidence="5">
    <location>
        <begin position="510"/>
        <end position="519"/>
    </location>
</feature>
<reference evidence="7 8" key="1">
    <citation type="journal article" date="2016" name="Fungal Biol.">
        <title>The genome of Xylona heveae provides a window into fungal endophytism.</title>
        <authorList>
            <person name="Gazis R."/>
            <person name="Kuo A."/>
            <person name="Riley R."/>
            <person name="LaButti K."/>
            <person name="Lipzen A."/>
            <person name="Lin J."/>
            <person name="Amirebrahimi M."/>
            <person name="Hesse C.N."/>
            <person name="Spatafora J.W."/>
            <person name="Henrissat B."/>
            <person name="Hainaut M."/>
            <person name="Grigoriev I.V."/>
            <person name="Hibbett D.S."/>
        </authorList>
    </citation>
    <scope>NUCLEOTIDE SEQUENCE [LARGE SCALE GENOMIC DNA]</scope>
    <source>
        <strain evidence="7 8">TC161</strain>
    </source>
</reference>
<evidence type="ECO:0000313" key="7">
    <source>
        <dbReference type="EMBL" id="KZF19570.1"/>
    </source>
</evidence>
<feature type="transmembrane region" description="Helical" evidence="6">
    <location>
        <begin position="307"/>
        <end position="324"/>
    </location>
</feature>
<feature type="transmembrane region" description="Helical" evidence="6">
    <location>
        <begin position="266"/>
        <end position="287"/>
    </location>
</feature>
<dbReference type="InterPro" id="IPR011701">
    <property type="entry name" value="MFS"/>
</dbReference>
<proteinExistence type="predicted"/>
<dbReference type="InParanoid" id="A0A164ZV63"/>